<dbReference type="PANTHER" id="PTHR43212">
    <property type="entry name" value="QUERCETIN 2,3-DIOXYGENASE"/>
    <property type="match status" value="1"/>
</dbReference>
<evidence type="ECO:0000256" key="1">
    <source>
        <dbReference type="ARBA" id="ARBA00008416"/>
    </source>
</evidence>
<organism evidence="6 7">
    <name type="scientific">Micractinium conductrix</name>
    <dbReference type="NCBI Taxonomy" id="554055"/>
    <lineage>
        <taxon>Eukaryota</taxon>
        <taxon>Viridiplantae</taxon>
        <taxon>Chlorophyta</taxon>
        <taxon>core chlorophytes</taxon>
        <taxon>Trebouxiophyceae</taxon>
        <taxon>Chlorellales</taxon>
        <taxon>Chlorellaceae</taxon>
        <taxon>Chlorella clade</taxon>
        <taxon>Micractinium</taxon>
    </lineage>
</organism>
<feature type="binding site" evidence="2">
    <location>
        <position position="68"/>
    </location>
    <ligand>
        <name>Fe cation</name>
        <dbReference type="ChEBI" id="CHEBI:24875"/>
    </ligand>
</feature>
<sequence length="259" mass="27910">MPAPKGAASVRHIPASSLHVAKPTHWLVSRFHFSFADYYNPKNMNFGALRVLNDDLVKPRNGFGAHPHSNAEIFSYILSGELSHADSMGRVESLPRGCVQYMSAGTGVVHEEMNNGDATCRFLQVWMTPDARGHKPQYGSASYDKVDRHNQLLHLLGGTGAVPAGPNVKEGKCIKLHQDANVFVSESDAGVQHSITLGAGRQVYLTCAEGSLTVGTGETETQLKEQDAAELVAAKTPGYITLTAGPEGAHFMLIEMKAE</sequence>
<dbReference type="Pfam" id="PF02678">
    <property type="entry name" value="Pirin"/>
    <property type="match status" value="1"/>
</dbReference>
<dbReference type="Gene3D" id="2.60.120.10">
    <property type="entry name" value="Jelly Rolls"/>
    <property type="match status" value="2"/>
</dbReference>
<dbReference type="SUPFAM" id="SSF51182">
    <property type="entry name" value="RmlC-like cupins"/>
    <property type="match status" value="1"/>
</dbReference>
<feature type="binding site" evidence="2">
    <location>
        <position position="110"/>
    </location>
    <ligand>
        <name>Fe cation</name>
        <dbReference type="ChEBI" id="CHEBI:24875"/>
    </ligand>
</feature>
<keyword evidence="2" id="KW-0479">Metal-binding</keyword>
<comment type="similarity">
    <text evidence="1 3">Belongs to the pirin family.</text>
</comment>
<evidence type="ECO:0000259" key="5">
    <source>
        <dbReference type="Pfam" id="PF17954"/>
    </source>
</evidence>
<dbReference type="InterPro" id="IPR003829">
    <property type="entry name" value="Pirin_N_dom"/>
</dbReference>
<comment type="caution">
    <text evidence="6">The sequence shown here is derived from an EMBL/GenBank/DDBJ whole genome shotgun (WGS) entry which is preliminary data.</text>
</comment>
<name>A0A2P6VP87_9CHLO</name>
<evidence type="ECO:0000313" key="7">
    <source>
        <dbReference type="Proteomes" id="UP000239649"/>
    </source>
</evidence>
<dbReference type="AlphaFoldDB" id="A0A2P6VP87"/>
<dbReference type="GO" id="GO:0046872">
    <property type="term" value="F:metal ion binding"/>
    <property type="evidence" value="ECO:0007669"/>
    <property type="project" value="UniProtKB-KW"/>
</dbReference>
<reference evidence="6 7" key="1">
    <citation type="journal article" date="2018" name="Plant J.">
        <title>Genome sequences of Chlorella sorokiniana UTEX 1602 and Micractinium conductrix SAG 241.80: implications to maltose excretion by a green alga.</title>
        <authorList>
            <person name="Arriola M.B."/>
            <person name="Velmurugan N."/>
            <person name="Zhang Y."/>
            <person name="Plunkett M.H."/>
            <person name="Hondzo H."/>
            <person name="Barney B.M."/>
        </authorList>
    </citation>
    <scope>NUCLEOTIDE SEQUENCE [LARGE SCALE GENOMIC DNA]</scope>
    <source>
        <strain evidence="6 7">SAG 241.80</strain>
    </source>
</reference>
<gene>
    <name evidence="6" type="ORF">C2E20_1252</name>
</gene>
<evidence type="ECO:0000256" key="2">
    <source>
        <dbReference type="PIRSR" id="PIRSR006232-1"/>
    </source>
</evidence>
<feature type="domain" description="Pirin N-terminal" evidence="4">
    <location>
        <begin position="24"/>
        <end position="127"/>
    </location>
</feature>
<feature type="binding site" evidence="2">
    <location>
        <position position="66"/>
    </location>
    <ligand>
        <name>Fe cation</name>
        <dbReference type="ChEBI" id="CHEBI:24875"/>
    </ligand>
</feature>
<dbReference type="Proteomes" id="UP000239649">
    <property type="component" value="Unassembled WGS sequence"/>
</dbReference>
<dbReference type="InterPro" id="IPR014710">
    <property type="entry name" value="RmlC-like_jellyroll"/>
</dbReference>
<dbReference type="InterPro" id="IPR012093">
    <property type="entry name" value="Pirin"/>
</dbReference>
<evidence type="ECO:0000259" key="4">
    <source>
        <dbReference type="Pfam" id="PF02678"/>
    </source>
</evidence>
<protein>
    <submittedName>
        <fullName evidence="6">Pirin domain-containing</fullName>
    </submittedName>
</protein>
<dbReference type="InterPro" id="IPR011051">
    <property type="entry name" value="RmlC_Cupin_sf"/>
</dbReference>
<dbReference type="CDD" id="cd02910">
    <property type="entry name" value="cupin_Yhhw_N"/>
    <property type="match status" value="1"/>
</dbReference>
<dbReference type="PANTHER" id="PTHR43212:SF3">
    <property type="entry name" value="QUERCETIN 2,3-DIOXYGENASE"/>
    <property type="match status" value="1"/>
</dbReference>
<evidence type="ECO:0000256" key="3">
    <source>
        <dbReference type="RuleBase" id="RU003457"/>
    </source>
</evidence>
<dbReference type="OrthoDB" id="198735at2759"/>
<keyword evidence="2" id="KW-0408">Iron</keyword>
<dbReference type="Pfam" id="PF17954">
    <property type="entry name" value="Pirin_C_2"/>
    <property type="match status" value="1"/>
</dbReference>
<dbReference type="STRING" id="554055.A0A2P6VP87"/>
<evidence type="ECO:0000313" key="6">
    <source>
        <dbReference type="EMBL" id="PSC75914.1"/>
    </source>
</evidence>
<dbReference type="EMBL" id="LHPF02000002">
    <property type="protein sequence ID" value="PSC75914.1"/>
    <property type="molecule type" value="Genomic_DNA"/>
</dbReference>
<accession>A0A2P6VP87</accession>
<feature type="binding site" evidence="2">
    <location>
        <position position="112"/>
    </location>
    <ligand>
        <name>Fe cation</name>
        <dbReference type="ChEBI" id="CHEBI:24875"/>
    </ligand>
</feature>
<dbReference type="InterPro" id="IPR041602">
    <property type="entry name" value="Quercetinase_C"/>
</dbReference>
<feature type="domain" description="Quercetin 2,3-dioxygenase C-terminal cupin" evidence="5">
    <location>
        <begin position="170"/>
        <end position="256"/>
    </location>
</feature>
<comment type="cofactor">
    <cofactor evidence="2">
        <name>Fe cation</name>
        <dbReference type="ChEBI" id="CHEBI:24875"/>
    </cofactor>
    <text evidence="2">Binds 1 Fe cation per subunit.</text>
</comment>
<proteinExistence type="inferred from homology"/>
<dbReference type="PIRSF" id="PIRSF006232">
    <property type="entry name" value="Pirin"/>
    <property type="match status" value="1"/>
</dbReference>
<keyword evidence="7" id="KW-1185">Reference proteome</keyword>